<evidence type="ECO:0000256" key="3">
    <source>
        <dbReference type="ARBA" id="ARBA00034247"/>
    </source>
</evidence>
<evidence type="ECO:0000259" key="4">
    <source>
        <dbReference type="PROSITE" id="PS50887"/>
    </source>
</evidence>
<dbReference type="STRING" id="379097.SE23_01200"/>
<comment type="caution">
    <text evidence="5">The sequence shown here is derived from an EMBL/GenBank/DDBJ whole genome shotgun (WGS) entry which is preliminary data.</text>
</comment>
<dbReference type="OrthoDB" id="73375at2"/>
<dbReference type="EC" id="2.7.7.65" evidence="2"/>
<dbReference type="GO" id="GO:0052621">
    <property type="term" value="F:diguanylate cyclase activity"/>
    <property type="evidence" value="ECO:0007669"/>
    <property type="project" value="UniProtKB-EC"/>
</dbReference>
<dbReference type="SUPFAM" id="SSF55073">
    <property type="entry name" value="Nucleotide cyclase"/>
    <property type="match status" value="1"/>
</dbReference>
<dbReference type="CDD" id="cd00130">
    <property type="entry name" value="PAS"/>
    <property type="match status" value="1"/>
</dbReference>
<dbReference type="GO" id="GO:0043709">
    <property type="term" value="P:cell adhesion involved in single-species biofilm formation"/>
    <property type="evidence" value="ECO:0007669"/>
    <property type="project" value="TreeGrafter"/>
</dbReference>
<dbReference type="InterPro" id="IPR000014">
    <property type="entry name" value="PAS"/>
</dbReference>
<evidence type="ECO:0000313" key="5">
    <source>
        <dbReference type="EMBL" id="KGY07027.1"/>
    </source>
</evidence>
<evidence type="ECO:0000256" key="1">
    <source>
        <dbReference type="ARBA" id="ARBA00001946"/>
    </source>
</evidence>
<accession>A0A0A5HNB6</accession>
<name>A0A0A5HNB6_PHOS4</name>
<dbReference type="GO" id="GO:0005886">
    <property type="term" value="C:plasma membrane"/>
    <property type="evidence" value="ECO:0007669"/>
    <property type="project" value="TreeGrafter"/>
</dbReference>
<dbReference type="InterPro" id="IPR043128">
    <property type="entry name" value="Rev_trsase/Diguanyl_cyclase"/>
</dbReference>
<dbReference type="PANTHER" id="PTHR45138:SF9">
    <property type="entry name" value="DIGUANYLATE CYCLASE DGCM-RELATED"/>
    <property type="match status" value="1"/>
</dbReference>
<dbReference type="Pfam" id="PF00990">
    <property type="entry name" value="GGDEF"/>
    <property type="match status" value="1"/>
</dbReference>
<dbReference type="InterPro" id="IPR050469">
    <property type="entry name" value="Diguanylate_Cyclase"/>
</dbReference>
<organism evidence="5 6">
    <name type="scientific">Photobacterium sp. (strain ATCC 43367)</name>
    <dbReference type="NCBI Taxonomy" id="379097"/>
    <lineage>
        <taxon>Bacteria</taxon>
        <taxon>Pseudomonadati</taxon>
        <taxon>Pseudomonadota</taxon>
        <taxon>Gammaproteobacteria</taxon>
        <taxon>Vibrionales</taxon>
        <taxon>Vibrionaceae</taxon>
        <taxon>Vibrio</taxon>
        <taxon>Vibrio oreintalis group</taxon>
    </lineage>
</organism>
<dbReference type="NCBIfam" id="TIGR00229">
    <property type="entry name" value="sensory_box"/>
    <property type="match status" value="1"/>
</dbReference>
<dbReference type="FunFam" id="3.30.70.270:FF:000001">
    <property type="entry name" value="Diguanylate cyclase domain protein"/>
    <property type="match status" value="1"/>
</dbReference>
<dbReference type="Pfam" id="PF08448">
    <property type="entry name" value="PAS_4"/>
    <property type="match status" value="1"/>
</dbReference>
<evidence type="ECO:0000256" key="2">
    <source>
        <dbReference type="ARBA" id="ARBA00012528"/>
    </source>
</evidence>
<evidence type="ECO:0000313" key="6">
    <source>
        <dbReference type="Proteomes" id="UP000030451"/>
    </source>
</evidence>
<feature type="domain" description="GGDEF" evidence="4">
    <location>
        <begin position="174"/>
        <end position="303"/>
    </location>
</feature>
<dbReference type="EMBL" id="JRWP01000057">
    <property type="protein sequence ID" value="KGY07027.1"/>
    <property type="molecule type" value="Genomic_DNA"/>
</dbReference>
<dbReference type="InterPro" id="IPR000160">
    <property type="entry name" value="GGDEF_dom"/>
</dbReference>
<reference evidence="5 6" key="1">
    <citation type="submission" date="2014-10" db="EMBL/GenBank/DDBJ databases">
        <title>Genome sequencing of Vibrio sinaloensis T08.</title>
        <authorList>
            <person name="Chan K.-G."/>
            <person name="Mohamad N.I."/>
        </authorList>
    </citation>
    <scope>NUCLEOTIDE SEQUENCE [LARGE SCALE GENOMIC DNA]</scope>
    <source>
        <strain evidence="5 6">T08</strain>
    </source>
</reference>
<dbReference type="SMART" id="SM00267">
    <property type="entry name" value="GGDEF"/>
    <property type="match status" value="1"/>
</dbReference>
<dbReference type="PROSITE" id="PS50887">
    <property type="entry name" value="GGDEF"/>
    <property type="match status" value="1"/>
</dbReference>
<dbReference type="Gene3D" id="3.30.450.20">
    <property type="entry name" value="PAS domain"/>
    <property type="match status" value="1"/>
</dbReference>
<comment type="catalytic activity">
    <reaction evidence="3">
        <text>2 GTP = 3',3'-c-di-GMP + 2 diphosphate</text>
        <dbReference type="Rhea" id="RHEA:24898"/>
        <dbReference type="ChEBI" id="CHEBI:33019"/>
        <dbReference type="ChEBI" id="CHEBI:37565"/>
        <dbReference type="ChEBI" id="CHEBI:58805"/>
        <dbReference type="EC" id="2.7.7.65"/>
    </reaction>
</comment>
<dbReference type="RefSeq" id="WP_038193093.1">
    <property type="nucleotide sequence ID" value="NZ_JRWP01000057.1"/>
</dbReference>
<dbReference type="PANTHER" id="PTHR45138">
    <property type="entry name" value="REGULATORY COMPONENTS OF SENSORY TRANSDUCTION SYSTEM"/>
    <property type="match status" value="1"/>
</dbReference>
<gene>
    <name evidence="5" type="ORF">NM06_19365</name>
</gene>
<dbReference type="NCBIfam" id="TIGR00254">
    <property type="entry name" value="GGDEF"/>
    <property type="match status" value="1"/>
</dbReference>
<dbReference type="Gene3D" id="3.30.70.270">
    <property type="match status" value="1"/>
</dbReference>
<dbReference type="SUPFAM" id="SSF55785">
    <property type="entry name" value="PYP-like sensor domain (PAS domain)"/>
    <property type="match status" value="1"/>
</dbReference>
<dbReference type="SMART" id="SM00091">
    <property type="entry name" value="PAS"/>
    <property type="match status" value="1"/>
</dbReference>
<comment type="cofactor">
    <cofactor evidence="1">
        <name>Mg(2+)</name>
        <dbReference type="ChEBI" id="CHEBI:18420"/>
    </cofactor>
</comment>
<proteinExistence type="predicted"/>
<protein>
    <recommendedName>
        <fullName evidence="2">diguanylate cyclase</fullName>
        <ecNumber evidence="2">2.7.7.65</ecNumber>
    </recommendedName>
</protein>
<dbReference type="AlphaFoldDB" id="A0A0A5HNB6"/>
<dbReference type="InterPro" id="IPR035965">
    <property type="entry name" value="PAS-like_dom_sf"/>
</dbReference>
<dbReference type="CDD" id="cd01949">
    <property type="entry name" value="GGDEF"/>
    <property type="match status" value="1"/>
</dbReference>
<dbReference type="InterPro" id="IPR013656">
    <property type="entry name" value="PAS_4"/>
</dbReference>
<dbReference type="Proteomes" id="UP000030451">
    <property type="component" value="Unassembled WGS sequence"/>
</dbReference>
<sequence length="303" mass="34582">MIELERIEDIYNHDHFTLHEVVLNEIGSYVFVKNRHGEYLYANQLTLELFNTDLEALKGKTDHDFFDPELLDDILTSDRTVYETANTVIREEHTKAIPDGKLRIYRAIKKPIICINTKKVIGLIGVSTDITDLVNMREKLAELANTDELTKLCNRRKLWQFFSSAYHQASELNTPLSCIVIDIDHFKKINDAHGHDFGDKVIVELADIIRRNLRSTDCCGRIGGEEFLIVLSNTSAQGAHDIAERLRTNFQNSPLNHVTAPFTISCGVTELTAEDCDFFALYRRADQALYDAKHNGRNKSAIR</sequence>
<dbReference type="GO" id="GO:1902201">
    <property type="term" value="P:negative regulation of bacterial-type flagellum-dependent cell motility"/>
    <property type="evidence" value="ECO:0007669"/>
    <property type="project" value="TreeGrafter"/>
</dbReference>
<dbReference type="InterPro" id="IPR029787">
    <property type="entry name" value="Nucleotide_cyclase"/>
</dbReference>